<evidence type="ECO:0000256" key="1">
    <source>
        <dbReference type="SAM" id="MobiDB-lite"/>
    </source>
</evidence>
<feature type="region of interest" description="Disordered" evidence="1">
    <location>
        <begin position="1"/>
        <end position="41"/>
    </location>
</feature>
<sequence>MYLKKKKYTGRHRQRARVPTDYSKGQTEEHKRTNSQSTTNG</sequence>
<dbReference type="AlphaFoldDB" id="A0A0E9RB44"/>
<dbReference type="EMBL" id="GBXM01083009">
    <property type="protein sequence ID" value="JAH25568.1"/>
    <property type="molecule type" value="Transcribed_RNA"/>
</dbReference>
<reference evidence="2" key="2">
    <citation type="journal article" date="2015" name="Fish Shellfish Immunol.">
        <title>Early steps in the European eel (Anguilla anguilla)-Vibrio vulnificus interaction in the gills: Role of the RtxA13 toxin.</title>
        <authorList>
            <person name="Callol A."/>
            <person name="Pajuelo D."/>
            <person name="Ebbesson L."/>
            <person name="Teles M."/>
            <person name="MacKenzie S."/>
            <person name="Amaro C."/>
        </authorList>
    </citation>
    <scope>NUCLEOTIDE SEQUENCE</scope>
</reference>
<accession>A0A0E9RB44</accession>
<feature type="compositionally biased region" description="Basic residues" evidence="1">
    <location>
        <begin position="1"/>
        <end position="16"/>
    </location>
</feature>
<proteinExistence type="predicted"/>
<protein>
    <submittedName>
        <fullName evidence="2">Uncharacterized protein</fullName>
    </submittedName>
</protein>
<name>A0A0E9RB44_ANGAN</name>
<organism evidence="2">
    <name type="scientific">Anguilla anguilla</name>
    <name type="common">European freshwater eel</name>
    <name type="synonym">Muraena anguilla</name>
    <dbReference type="NCBI Taxonomy" id="7936"/>
    <lineage>
        <taxon>Eukaryota</taxon>
        <taxon>Metazoa</taxon>
        <taxon>Chordata</taxon>
        <taxon>Craniata</taxon>
        <taxon>Vertebrata</taxon>
        <taxon>Euteleostomi</taxon>
        <taxon>Actinopterygii</taxon>
        <taxon>Neopterygii</taxon>
        <taxon>Teleostei</taxon>
        <taxon>Anguilliformes</taxon>
        <taxon>Anguillidae</taxon>
        <taxon>Anguilla</taxon>
    </lineage>
</organism>
<reference evidence="2" key="1">
    <citation type="submission" date="2014-11" db="EMBL/GenBank/DDBJ databases">
        <authorList>
            <person name="Amaro Gonzalez C."/>
        </authorList>
    </citation>
    <scope>NUCLEOTIDE SEQUENCE</scope>
</reference>
<evidence type="ECO:0000313" key="2">
    <source>
        <dbReference type="EMBL" id="JAH25568.1"/>
    </source>
</evidence>